<proteinExistence type="predicted"/>
<feature type="region of interest" description="Disordered" evidence="1">
    <location>
        <begin position="336"/>
        <end position="367"/>
    </location>
</feature>
<feature type="domain" description="Actin-like protein N-terminal" evidence="2">
    <location>
        <begin position="5"/>
        <end position="158"/>
    </location>
</feature>
<dbReference type="InterPro" id="IPR043129">
    <property type="entry name" value="ATPase_NBD"/>
</dbReference>
<dbReference type="OrthoDB" id="5412507at2"/>
<dbReference type="RefSeq" id="WP_139447503.1">
    <property type="nucleotide sequence ID" value="NZ_VDMB01000006.1"/>
</dbReference>
<gene>
    <name evidence="4" type="ORF">FIM25_06455</name>
</gene>
<dbReference type="InterPro" id="IPR040607">
    <property type="entry name" value="ALP_N"/>
</dbReference>
<organism evidence="4 5">
    <name type="scientific">Desulfobotulus mexicanus</name>
    <dbReference type="NCBI Taxonomy" id="2586642"/>
    <lineage>
        <taxon>Bacteria</taxon>
        <taxon>Pseudomonadati</taxon>
        <taxon>Thermodesulfobacteriota</taxon>
        <taxon>Desulfobacteria</taxon>
        <taxon>Desulfobacterales</taxon>
        <taxon>Desulfobacteraceae</taxon>
        <taxon>Desulfobotulus</taxon>
    </lineage>
</organism>
<keyword evidence="5" id="KW-1185">Reference proteome</keyword>
<reference evidence="4 5" key="1">
    <citation type="submission" date="2019-06" db="EMBL/GenBank/DDBJ databases">
        <title>Desulfobotulus mexicanus sp. nov., a novel sulfate-reducing bacterium isolated from the sediment of an alkaline crater lake in Mexico.</title>
        <authorList>
            <person name="Hirschler-Rea A."/>
        </authorList>
    </citation>
    <scope>NUCLEOTIDE SEQUENCE [LARGE SCALE GENOMIC DNA]</scope>
    <source>
        <strain evidence="4 5">PAR22N</strain>
    </source>
</reference>
<dbReference type="SUPFAM" id="SSF53067">
    <property type="entry name" value="Actin-like ATPase domain"/>
    <property type="match status" value="2"/>
</dbReference>
<evidence type="ECO:0000313" key="4">
    <source>
        <dbReference type="EMBL" id="TYT75037.1"/>
    </source>
</evidence>
<protein>
    <submittedName>
        <fullName evidence="4">ParM/StbA family protein</fullName>
    </submittedName>
</protein>
<evidence type="ECO:0000259" key="2">
    <source>
        <dbReference type="Pfam" id="PF17989"/>
    </source>
</evidence>
<dbReference type="InterPro" id="IPR049067">
    <property type="entry name" value="MreB-like_C"/>
</dbReference>
<evidence type="ECO:0000259" key="3">
    <source>
        <dbReference type="Pfam" id="PF21522"/>
    </source>
</evidence>
<feature type="domain" description="Actin homologue MreB-like C-terminal" evidence="3">
    <location>
        <begin position="183"/>
        <end position="301"/>
    </location>
</feature>
<dbReference type="Pfam" id="PF21522">
    <property type="entry name" value="MreB-like_C"/>
    <property type="match status" value="1"/>
</dbReference>
<accession>A0A5Q4VF78</accession>
<sequence length="367" mass="40377">MEIIGIDVGFGFTKVTNGRKSLCFKSVLGETTDIQFSTGLGNKEIVDNLHVSVDGKGYFIGDFAIAQSSVRQFTLDQERLLEDFLPVLSLTAAGLFAEEGITLNVVTGLPVVFLKQDYEKMIKAMSGKHQLVYHWPDGSRESRDVTINGVQIMPQPLGTVFGLLMDENGRLVNRGMADKKIGVVDIGFRTTDFLVFDRMSYIERSSSTVDMGMSRSFMAISEKLKRESGVQVELYRLYEAVEKGTIQIRGKEYHIANLRDRVFARAAEELAGEIGRLWSDEWDMHGVILTGGGSQALSSFLAPKLEIPVLPTLEKVTDPRFYNVDGYLRFGKSKWRKTPVPLPSATAVPASAAAESSATPSSAAGRS</sequence>
<evidence type="ECO:0000313" key="5">
    <source>
        <dbReference type="Proteomes" id="UP000321899"/>
    </source>
</evidence>
<dbReference type="CDD" id="cd24025">
    <property type="entry name" value="ASKHA_NBD_ParM_pCBH-like"/>
    <property type="match status" value="1"/>
</dbReference>
<dbReference type="Gene3D" id="3.30.420.40">
    <property type="match status" value="2"/>
</dbReference>
<comment type="caution">
    <text evidence="4">The sequence shown here is derived from an EMBL/GenBank/DDBJ whole genome shotgun (WGS) entry which is preliminary data.</text>
</comment>
<feature type="compositionally biased region" description="Low complexity" evidence="1">
    <location>
        <begin position="343"/>
        <end position="367"/>
    </location>
</feature>
<dbReference type="Proteomes" id="UP000321899">
    <property type="component" value="Unassembled WGS sequence"/>
</dbReference>
<evidence type="ECO:0000256" key="1">
    <source>
        <dbReference type="SAM" id="MobiDB-lite"/>
    </source>
</evidence>
<dbReference type="Pfam" id="PF17989">
    <property type="entry name" value="ALP_N"/>
    <property type="match status" value="1"/>
</dbReference>
<dbReference type="AlphaFoldDB" id="A0A5Q4VF78"/>
<dbReference type="EMBL" id="VDMB01000006">
    <property type="protein sequence ID" value="TYT75037.1"/>
    <property type="molecule type" value="Genomic_DNA"/>
</dbReference>
<name>A0A5Q4VF78_9BACT</name>